<keyword evidence="3" id="KW-1185">Reference proteome</keyword>
<dbReference type="EMBL" id="BAAAET010000002">
    <property type="protein sequence ID" value="GAA0689891.1"/>
    <property type="molecule type" value="Genomic_DNA"/>
</dbReference>
<evidence type="ECO:0000256" key="1">
    <source>
        <dbReference type="SAM" id="SignalP"/>
    </source>
</evidence>
<organism evidence="2 3">
    <name type="scientific">Marinobacterium maritimum</name>
    <dbReference type="NCBI Taxonomy" id="500162"/>
    <lineage>
        <taxon>Bacteria</taxon>
        <taxon>Pseudomonadati</taxon>
        <taxon>Pseudomonadota</taxon>
        <taxon>Gammaproteobacteria</taxon>
        <taxon>Oceanospirillales</taxon>
        <taxon>Oceanospirillaceae</taxon>
        <taxon>Marinobacterium</taxon>
    </lineage>
</organism>
<dbReference type="Proteomes" id="UP001499915">
    <property type="component" value="Unassembled WGS sequence"/>
</dbReference>
<dbReference type="RefSeq" id="WP_343804624.1">
    <property type="nucleotide sequence ID" value="NZ_BAAAET010000002.1"/>
</dbReference>
<keyword evidence="1" id="KW-0732">Signal</keyword>
<evidence type="ECO:0000313" key="2">
    <source>
        <dbReference type="EMBL" id="GAA0689891.1"/>
    </source>
</evidence>
<comment type="caution">
    <text evidence="2">The sequence shown here is derived from an EMBL/GenBank/DDBJ whole genome shotgun (WGS) entry which is preliminary data.</text>
</comment>
<proteinExistence type="predicted"/>
<reference evidence="2 3" key="1">
    <citation type="journal article" date="2019" name="Int. J. Syst. Evol. Microbiol.">
        <title>The Global Catalogue of Microorganisms (GCM) 10K type strain sequencing project: providing services to taxonomists for standard genome sequencing and annotation.</title>
        <authorList>
            <consortium name="The Broad Institute Genomics Platform"/>
            <consortium name="The Broad Institute Genome Sequencing Center for Infectious Disease"/>
            <person name="Wu L."/>
            <person name="Ma J."/>
        </authorList>
    </citation>
    <scope>NUCLEOTIDE SEQUENCE [LARGE SCALE GENOMIC DNA]</scope>
    <source>
        <strain evidence="2 3">JCM 15134</strain>
    </source>
</reference>
<sequence length="110" mass="11551">MFATPAHRLTGLLSAVALLLLLLAPVLASAAPMPAGQMANGMMAHGHDSSYSEANEHSCWQQCLNSCTSHCAPVLAALPLASVTSTSHGPMRPDLYQHLFPSGLHRPPKA</sequence>
<name>A0ABN1I5F2_9GAMM</name>
<protein>
    <submittedName>
        <fullName evidence="2">Uncharacterized protein</fullName>
    </submittedName>
</protein>
<gene>
    <name evidence="2" type="ORF">GCM10009104_15550</name>
</gene>
<evidence type="ECO:0000313" key="3">
    <source>
        <dbReference type="Proteomes" id="UP001499915"/>
    </source>
</evidence>
<accession>A0ABN1I5F2</accession>
<feature type="chain" id="PRO_5047201088" evidence="1">
    <location>
        <begin position="31"/>
        <end position="110"/>
    </location>
</feature>
<feature type="signal peptide" evidence="1">
    <location>
        <begin position="1"/>
        <end position="30"/>
    </location>
</feature>